<sequence>MNLNSSKLKELMEINGLSQNKLAAKANVSKGTISRVLSGKRGVGCKVASGLLRVFPEESVDTLFKKKGVL</sequence>
<comment type="caution">
    <text evidence="2">The sequence shown here is derived from an EMBL/GenBank/DDBJ whole genome shotgun (WGS) entry which is preliminary data.</text>
</comment>
<dbReference type="RefSeq" id="WP_369868437.1">
    <property type="nucleotide sequence ID" value="NZ_JBGFFE010000002.1"/>
</dbReference>
<evidence type="ECO:0000313" key="3">
    <source>
        <dbReference type="Proteomes" id="UP001565220"/>
    </source>
</evidence>
<name>A0ABV4DTD5_9CLOT</name>
<accession>A0ABV4DTD5</accession>
<dbReference type="PROSITE" id="PS50943">
    <property type="entry name" value="HTH_CROC1"/>
    <property type="match status" value="1"/>
</dbReference>
<protein>
    <submittedName>
        <fullName evidence="2">Helix-turn-helix domain-containing protein</fullName>
    </submittedName>
</protein>
<proteinExistence type="predicted"/>
<evidence type="ECO:0000259" key="1">
    <source>
        <dbReference type="PROSITE" id="PS50943"/>
    </source>
</evidence>
<dbReference type="CDD" id="cd00093">
    <property type="entry name" value="HTH_XRE"/>
    <property type="match status" value="1"/>
</dbReference>
<reference evidence="2 3" key="1">
    <citation type="submission" date="2024-08" db="EMBL/GenBank/DDBJ databases">
        <title>Clostridium lapicellarii sp. nov., and Clostridium renhuaiense sp. nov., two species isolated from the mud in a fermentation cellar used for producing sauce-flavour Chinese liquors.</title>
        <authorList>
            <person name="Yang F."/>
            <person name="Wang H."/>
            <person name="Chen L.Q."/>
            <person name="Zhou N."/>
            <person name="Lu J.J."/>
            <person name="Pu X.X."/>
            <person name="Wan B."/>
            <person name="Wang L."/>
            <person name="Liu S.J."/>
        </authorList>
    </citation>
    <scope>NUCLEOTIDE SEQUENCE [LARGE SCALE GENOMIC DNA]</scope>
    <source>
        <strain evidence="2 3">MT-113</strain>
    </source>
</reference>
<feature type="domain" description="HTH cro/C1-type" evidence="1">
    <location>
        <begin position="8"/>
        <end position="63"/>
    </location>
</feature>
<dbReference type="Proteomes" id="UP001565220">
    <property type="component" value="Unassembled WGS sequence"/>
</dbReference>
<organism evidence="2 3">
    <name type="scientific">Clostridium lapidicellarium</name>
    <dbReference type="NCBI Taxonomy" id="3240931"/>
    <lineage>
        <taxon>Bacteria</taxon>
        <taxon>Bacillati</taxon>
        <taxon>Bacillota</taxon>
        <taxon>Clostridia</taxon>
        <taxon>Eubacteriales</taxon>
        <taxon>Clostridiaceae</taxon>
        <taxon>Clostridium</taxon>
    </lineage>
</organism>
<dbReference type="InterPro" id="IPR010982">
    <property type="entry name" value="Lambda_DNA-bd_dom_sf"/>
</dbReference>
<dbReference type="EMBL" id="JBGFFE010000002">
    <property type="protein sequence ID" value="MEY8762505.1"/>
    <property type="molecule type" value="Genomic_DNA"/>
</dbReference>
<dbReference type="SUPFAM" id="SSF47413">
    <property type="entry name" value="lambda repressor-like DNA-binding domains"/>
    <property type="match status" value="1"/>
</dbReference>
<keyword evidence="3" id="KW-1185">Reference proteome</keyword>
<gene>
    <name evidence="2" type="ORF">AB8S09_02410</name>
</gene>
<dbReference type="InterPro" id="IPR001387">
    <property type="entry name" value="Cro/C1-type_HTH"/>
</dbReference>
<dbReference type="SMART" id="SM00530">
    <property type="entry name" value="HTH_XRE"/>
    <property type="match status" value="1"/>
</dbReference>
<dbReference type="Pfam" id="PF01381">
    <property type="entry name" value="HTH_3"/>
    <property type="match status" value="1"/>
</dbReference>
<evidence type="ECO:0000313" key="2">
    <source>
        <dbReference type="EMBL" id="MEY8762505.1"/>
    </source>
</evidence>
<dbReference type="Gene3D" id="1.10.260.40">
    <property type="entry name" value="lambda repressor-like DNA-binding domains"/>
    <property type="match status" value="1"/>
</dbReference>